<proteinExistence type="predicted"/>
<name>A0A3N9XBB7_9ACTN</name>
<keyword evidence="2" id="KW-1185">Reference proteome</keyword>
<protein>
    <submittedName>
        <fullName evidence="1">Uncharacterized protein</fullName>
    </submittedName>
</protein>
<accession>A0A3N9XBB7</accession>
<dbReference type="EMBL" id="QGSY01000157">
    <property type="protein sequence ID" value="RQX10454.1"/>
    <property type="molecule type" value="Genomic_DNA"/>
</dbReference>
<reference evidence="1 2" key="1">
    <citation type="submission" date="2018-05" db="EMBL/GenBank/DDBJ databases">
        <title>Micromonospora from Atacama Desert.</title>
        <authorList>
            <person name="Carro L."/>
            <person name="Goodfellow M."/>
            <person name="Klenk H.-P."/>
        </authorList>
    </citation>
    <scope>NUCLEOTIDE SEQUENCE [LARGE SCALE GENOMIC DNA]</scope>
    <source>
        <strain evidence="1 2">LB32</strain>
    </source>
</reference>
<dbReference type="Proteomes" id="UP000266889">
    <property type="component" value="Unassembled WGS sequence"/>
</dbReference>
<sequence length="83" mass="8362">MSQQLTADVTHVETAHVETAHFEDPNPAGEPKVSPMVAFGLRTAALAGLAIPVGLLVGHLVAGDAGTVDAAAPLTTCCPTFAL</sequence>
<gene>
    <name evidence="1" type="ORF">DLJ58_11430</name>
</gene>
<dbReference type="AlphaFoldDB" id="A0A3N9XBB7"/>
<evidence type="ECO:0000313" key="2">
    <source>
        <dbReference type="Proteomes" id="UP000266889"/>
    </source>
</evidence>
<evidence type="ECO:0000313" key="1">
    <source>
        <dbReference type="EMBL" id="RQX10454.1"/>
    </source>
</evidence>
<organism evidence="1 2">
    <name type="scientific">Micromonospora arida</name>
    <dbReference type="NCBI Taxonomy" id="2203715"/>
    <lineage>
        <taxon>Bacteria</taxon>
        <taxon>Bacillati</taxon>
        <taxon>Actinomycetota</taxon>
        <taxon>Actinomycetes</taxon>
        <taxon>Micromonosporales</taxon>
        <taxon>Micromonosporaceae</taxon>
        <taxon>Micromonospora</taxon>
    </lineage>
</organism>
<comment type="caution">
    <text evidence="1">The sequence shown here is derived from an EMBL/GenBank/DDBJ whole genome shotgun (WGS) entry which is preliminary data.</text>
</comment>